<proteinExistence type="predicted"/>
<keyword evidence="4" id="KW-1185">Reference proteome</keyword>
<evidence type="ECO:0000259" key="2">
    <source>
        <dbReference type="Pfam" id="PF14780"/>
    </source>
</evidence>
<dbReference type="PANTHER" id="PTHR34786:SF1">
    <property type="entry name" value="OS09G0504900 PROTEIN"/>
    <property type="match status" value="1"/>
</dbReference>
<comment type="caution">
    <text evidence="3">The sequence shown here is derived from an EMBL/GenBank/DDBJ whole genome shotgun (WGS) entry which is preliminary data.</text>
</comment>
<feature type="compositionally biased region" description="Acidic residues" evidence="1">
    <location>
        <begin position="246"/>
        <end position="256"/>
    </location>
</feature>
<evidence type="ECO:0000256" key="1">
    <source>
        <dbReference type="SAM" id="MobiDB-lite"/>
    </source>
</evidence>
<name>A0ABR4MZZ8_9FUNG</name>
<dbReference type="PANTHER" id="PTHR34786">
    <property type="entry name" value="OS09G0504900 PROTEIN"/>
    <property type="match status" value="1"/>
</dbReference>
<gene>
    <name evidence="3" type="ORF">HK105_207623</name>
</gene>
<reference evidence="3 4" key="1">
    <citation type="submission" date="2023-09" db="EMBL/GenBank/DDBJ databases">
        <title>Pangenome analysis of Batrachochytrium dendrobatidis and related Chytrids.</title>
        <authorList>
            <person name="Yacoub M.N."/>
            <person name="Stajich J.E."/>
            <person name="James T.Y."/>
        </authorList>
    </citation>
    <scope>NUCLEOTIDE SEQUENCE [LARGE SCALE GENOMIC DNA]</scope>
    <source>
        <strain evidence="3 4">JEL0888</strain>
    </source>
</reference>
<evidence type="ECO:0000313" key="4">
    <source>
        <dbReference type="Proteomes" id="UP001527925"/>
    </source>
</evidence>
<accession>A0ABR4MZZ8</accession>
<dbReference type="EMBL" id="JADGIZ020000056">
    <property type="protein sequence ID" value="KAL2912842.1"/>
    <property type="molecule type" value="Genomic_DNA"/>
</dbReference>
<dbReference type="InterPro" id="IPR027951">
    <property type="entry name" value="Nepro_N"/>
</dbReference>
<feature type="region of interest" description="Disordered" evidence="1">
    <location>
        <begin position="241"/>
        <end position="275"/>
    </location>
</feature>
<feature type="compositionally biased region" description="Basic and acidic residues" evidence="1">
    <location>
        <begin position="296"/>
        <end position="314"/>
    </location>
</feature>
<dbReference type="Pfam" id="PF14780">
    <property type="entry name" value="NEPRO_N"/>
    <property type="match status" value="1"/>
</dbReference>
<feature type="compositionally biased region" description="Acidic residues" evidence="1">
    <location>
        <begin position="404"/>
        <end position="413"/>
    </location>
</feature>
<protein>
    <recommendedName>
        <fullName evidence="2">Nucleolus and neural progenitor protein-like N-terminal domain-containing protein</fullName>
    </recommendedName>
</protein>
<feature type="region of interest" description="Disordered" evidence="1">
    <location>
        <begin position="296"/>
        <end position="413"/>
    </location>
</feature>
<dbReference type="Proteomes" id="UP001527925">
    <property type="component" value="Unassembled WGS sequence"/>
</dbReference>
<feature type="domain" description="Nucleolus and neural progenitor protein-like N-terminal" evidence="2">
    <location>
        <begin position="49"/>
        <end position="187"/>
    </location>
</feature>
<evidence type="ECO:0000313" key="3">
    <source>
        <dbReference type="EMBL" id="KAL2912842.1"/>
    </source>
</evidence>
<organism evidence="3 4">
    <name type="scientific">Polyrhizophydium stewartii</name>
    <dbReference type="NCBI Taxonomy" id="2732419"/>
    <lineage>
        <taxon>Eukaryota</taxon>
        <taxon>Fungi</taxon>
        <taxon>Fungi incertae sedis</taxon>
        <taxon>Chytridiomycota</taxon>
        <taxon>Chytridiomycota incertae sedis</taxon>
        <taxon>Chytridiomycetes</taxon>
        <taxon>Rhizophydiales</taxon>
        <taxon>Rhizophydiales incertae sedis</taxon>
        <taxon>Polyrhizophydium</taxon>
    </lineage>
</organism>
<sequence>MPTAATGPALPRALFEPAAASKAQAHEPTVALTAGQMDVLTPLRLGLAGKRLWRELRLLDRLCRRSTNQHRAAEYQRKTAHVRRVLERLRGLRLESLLPERPRAGAGHSAATKSTVDATPFPVLLRLVGAYAVLCKGLEVLEAAYLSYRGVAMQTYFMPLMLSLSAVVARLHVLARDLVKQCETCYDLVWAWSREVPPVEYPEYAWRLPPTLASYAAVVAPNAPRASTTADEMAVLAAQTAGQDIGDSDSEADAPEDDKTSAPKSGRSAAGAPLDEASSVSDAFWAAISDPPAARFELESKPKIQDKSKTDVLARKSGGGVAKKASPAAHPAKKATVADSPLALPSVPATGKTTEPKANPKHRPGSKPQGKPAAKVEGKPSSKPSSKLAKQAATKPRPKASAADEIDDIFGGI</sequence>